<dbReference type="SMART" id="SM00897">
    <property type="entry name" value="FIST"/>
    <property type="match status" value="1"/>
</dbReference>
<evidence type="ECO:0000313" key="4">
    <source>
        <dbReference type="Proteomes" id="UP000241193"/>
    </source>
</evidence>
<dbReference type="InterPro" id="IPR019494">
    <property type="entry name" value="FIST_C"/>
</dbReference>
<dbReference type="OrthoDB" id="9770435at2"/>
<reference evidence="3 4" key="2">
    <citation type="submission" date="2018-04" db="EMBL/GenBank/DDBJ databases">
        <title>Thauera lacus sp. nov., isolated from an saline lake in Inner Mongolia, China.</title>
        <authorList>
            <person name="Liang Q.-Y."/>
        </authorList>
    </citation>
    <scope>NUCLEOTIDE SEQUENCE [LARGE SCALE GENOMIC DNA]</scope>
    <source>
        <strain evidence="3 4">D20</strain>
    </source>
</reference>
<dbReference type="PANTHER" id="PTHR40252:SF2">
    <property type="entry name" value="BLR0328 PROTEIN"/>
    <property type="match status" value="1"/>
</dbReference>
<dbReference type="RefSeq" id="WP_107493430.1">
    <property type="nucleotide sequence ID" value="NZ_PZKC01000006.1"/>
</dbReference>
<evidence type="ECO:0000259" key="2">
    <source>
        <dbReference type="SMART" id="SM01204"/>
    </source>
</evidence>
<dbReference type="Pfam" id="PF10442">
    <property type="entry name" value="FIST_C"/>
    <property type="match status" value="1"/>
</dbReference>
<dbReference type="AlphaFoldDB" id="A0A2T4IFM2"/>
<gene>
    <name evidence="3" type="ORF">C8261_09345</name>
</gene>
<dbReference type="EMBL" id="PZKC01000006">
    <property type="protein sequence ID" value="PTD96496.1"/>
    <property type="molecule type" value="Genomic_DNA"/>
</dbReference>
<evidence type="ECO:0000313" key="3">
    <source>
        <dbReference type="EMBL" id="PTD96496.1"/>
    </source>
</evidence>
<accession>A0A2T4IFM2</accession>
<evidence type="ECO:0000259" key="1">
    <source>
        <dbReference type="SMART" id="SM00897"/>
    </source>
</evidence>
<protein>
    <recommendedName>
        <fullName evidence="5">FIST C domain-containing protein</fullName>
    </recommendedName>
</protein>
<dbReference type="InterPro" id="IPR013702">
    <property type="entry name" value="FIST_domain_N"/>
</dbReference>
<dbReference type="Pfam" id="PF08495">
    <property type="entry name" value="FIST"/>
    <property type="match status" value="1"/>
</dbReference>
<dbReference type="Proteomes" id="UP000241193">
    <property type="component" value="Unassembled WGS sequence"/>
</dbReference>
<name>A0A2T4IFM2_9RHOO</name>
<organism evidence="3 4">
    <name type="scientific">Pseudothauera lacus</name>
    <dbReference type="NCBI Taxonomy" id="2136175"/>
    <lineage>
        <taxon>Bacteria</taxon>
        <taxon>Pseudomonadati</taxon>
        <taxon>Pseudomonadota</taxon>
        <taxon>Betaproteobacteria</taxon>
        <taxon>Rhodocyclales</taxon>
        <taxon>Zoogloeaceae</taxon>
        <taxon>Pseudothauera</taxon>
    </lineage>
</organism>
<reference evidence="3 4" key="1">
    <citation type="submission" date="2018-03" db="EMBL/GenBank/DDBJ databases">
        <authorList>
            <person name="Keele B.F."/>
        </authorList>
    </citation>
    <scope>NUCLEOTIDE SEQUENCE [LARGE SCALE GENOMIC DNA]</scope>
    <source>
        <strain evidence="3 4">D20</strain>
    </source>
</reference>
<keyword evidence="4" id="KW-1185">Reference proteome</keyword>
<comment type="caution">
    <text evidence="3">The sequence shown here is derived from an EMBL/GenBank/DDBJ whole genome shotgun (WGS) entry which is preliminary data.</text>
</comment>
<proteinExistence type="predicted"/>
<feature type="domain" description="FIST" evidence="1">
    <location>
        <begin position="26"/>
        <end position="219"/>
    </location>
</feature>
<dbReference type="PANTHER" id="PTHR40252">
    <property type="entry name" value="BLR0328 PROTEIN"/>
    <property type="match status" value="1"/>
</dbReference>
<dbReference type="SMART" id="SM01204">
    <property type="entry name" value="FIST_C"/>
    <property type="match status" value="1"/>
</dbReference>
<sequence length="381" mass="38648">MLRIAEAFFETPQALAVAGGDDALAQADLVLVFAARQFFETPDFPAQLARLCPRALIAGCSSAGEIRAAGVSEDGCVLAALRFQHTTLKLVSTTLAGEGDSHAAGARLAAQLRPLAPRAVLLFAPGVHVNGSALADGLAHGLGPAVAVAGGLAGDGTAFARTYTIGPAGVADNAVVALALCGEALRFGAAAQGGWLPFGPARQVTACSGNVLHALDGQPALALYRHYLGDYAAELPASALLFPLAILDAQMQPSGVIRTILGIDERAGSLILAGSVEAGSYLQLMQAGTNHLVDAAEMAAETLAAQTEDAAAALVLLVSCVGRRLVMGARVDEEVEAVAATMGSAARLIGFYSYGEIGPAGGSGHCLLNNQTMTLARIAED</sequence>
<evidence type="ECO:0008006" key="5">
    <source>
        <dbReference type="Google" id="ProtNLM"/>
    </source>
</evidence>
<feature type="domain" description="FIST C-domain" evidence="2">
    <location>
        <begin position="220"/>
        <end position="360"/>
    </location>
</feature>